<keyword evidence="7 10" id="KW-0012">Acyltransferase</keyword>
<evidence type="ECO:0000256" key="1">
    <source>
        <dbReference type="ARBA" id="ARBA00004370"/>
    </source>
</evidence>
<comment type="caution">
    <text evidence="10">The sequence shown here is derived from an EMBL/GenBank/DDBJ whole genome shotgun (WGS) entry which is preliminary data.</text>
</comment>
<keyword evidence="2" id="KW-0808">Transferase</keyword>
<dbReference type="SUPFAM" id="SSF69593">
    <property type="entry name" value="Glycerol-3-phosphate (1)-acyltransferase"/>
    <property type="match status" value="1"/>
</dbReference>
<evidence type="ECO:0000313" key="11">
    <source>
        <dbReference type="Proteomes" id="UP001482231"/>
    </source>
</evidence>
<name>A0ABV0EEE4_9BURK</name>
<evidence type="ECO:0000256" key="6">
    <source>
        <dbReference type="ARBA" id="ARBA00023136"/>
    </source>
</evidence>
<keyword evidence="6 8" id="KW-0472">Membrane</keyword>
<evidence type="ECO:0000256" key="4">
    <source>
        <dbReference type="ARBA" id="ARBA00022989"/>
    </source>
</evidence>
<protein>
    <submittedName>
        <fullName evidence="10">Lysophospholipid acyltransferase family protein</fullName>
    </submittedName>
</protein>
<comment type="subcellular location">
    <subcellularLocation>
        <location evidence="1">Membrane</location>
    </subcellularLocation>
</comment>
<keyword evidence="4 8" id="KW-1133">Transmembrane helix</keyword>
<proteinExistence type="predicted"/>
<evidence type="ECO:0000259" key="9">
    <source>
        <dbReference type="SMART" id="SM00563"/>
    </source>
</evidence>
<dbReference type="RefSeq" id="WP_347308026.1">
    <property type="nucleotide sequence ID" value="NZ_JBAJEX010000004.1"/>
</dbReference>
<reference evidence="10 11" key="1">
    <citation type="submission" date="2024-02" db="EMBL/GenBank/DDBJ databases">
        <title>New thermophilic sulfur-oxidizing bacteria from a hot springs of the Uzon caldera (Kamchatka, Russia).</title>
        <authorList>
            <person name="Dukat A.M."/>
            <person name="Elcheninov A.G."/>
            <person name="Frolov E.N."/>
        </authorList>
    </citation>
    <scope>NUCLEOTIDE SEQUENCE [LARGE SCALE GENOMIC DNA]</scope>
    <source>
        <strain evidence="10 11">AK1</strain>
    </source>
</reference>
<dbReference type="GO" id="GO:0016746">
    <property type="term" value="F:acyltransferase activity"/>
    <property type="evidence" value="ECO:0007669"/>
    <property type="project" value="UniProtKB-KW"/>
</dbReference>
<evidence type="ECO:0000256" key="5">
    <source>
        <dbReference type="ARBA" id="ARBA00023098"/>
    </source>
</evidence>
<evidence type="ECO:0000256" key="7">
    <source>
        <dbReference type="ARBA" id="ARBA00023315"/>
    </source>
</evidence>
<dbReference type="EMBL" id="JBAJEX010000004">
    <property type="protein sequence ID" value="MEO1766916.1"/>
    <property type="molecule type" value="Genomic_DNA"/>
</dbReference>
<keyword evidence="3 8" id="KW-0812">Transmembrane</keyword>
<sequence length="280" mass="30255">MDEKTPATGAEALPNRATTQGGIARLLIKLVLLAFHLAWGAVLAALVFPFATQARREAIIERWAQALLGRLSVRVTVTGVLAVRKGAVFVANHISWLDVWLLDSQRACRFVAKAEVARWPLIGWLAKKTGTLFIRREQRHHTAAINREIAAALADGACIALFPESTTSDGLRLRRFHPSLLQPAVDLGAPVIPVAIRYVDAAGNPDTTPAYIDQMTLLDSLTRIIKAETVHAELAFLPAISTRGRNRREIARAAQAAIAAALSLPDPDRTPETAPGLPSA</sequence>
<dbReference type="Proteomes" id="UP001482231">
    <property type="component" value="Unassembled WGS sequence"/>
</dbReference>
<dbReference type="CDD" id="cd07989">
    <property type="entry name" value="LPLAT_AGPAT-like"/>
    <property type="match status" value="1"/>
</dbReference>
<dbReference type="PANTHER" id="PTHR23063">
    <property type="entry name" value="PHOSPHOLIPID ACYLTRANSFERASE"/>
    <property type="match status" value="1"/>
</dbReference>
<evidence type="ECO:0000256" key="3">
    <source>
        <dbReference type="ARBA" id="ARBA00022692"/>
    </source>
</evidence>
<dbReference type="Pfam" id="PF01553">
    <property type="entry name" value="Acyltransferase"/>
    <property type="match status" value="1"/>
</dbReference>
<evidence type="ECO:0000256" key="8">
    <source>
        <dbReference type="SAM" id="Phobius"/>
    </source>
</evidence>
<keyword evidence="5" id="KW-0443">Lipid metabolism</keyword>
<evidence type="ECO:0000313" key="10">
    <source>
        <dbReference type="EMBL" id="MEO1766916.1"/>
    </source>
</evidence>
<keyword evidence="11" id="KW-1185">Reference proteome</keyword>
<dbReference type="InterPro" id="IPR002123">
    <property type="entry name" value="Plipid/glycerol_acylTrfase"/>
</dbReference>
<dbReference type="PANTHER" id="PTHR23063:SF52">
    <property type="entry name" value="LYSOPHOSPHATIDYLCHOLINE ACYLTRANSFERASE"/>
    <property type="match status" value="1"/>
</dbReference>
<dbReference type="SMART" id="SM00563">
    <property type="entry name" value="PlsC"/>
    <property type="match status" value="1"/>
</dbReference>
<organism evidence="10 11">
    <name type="scientific">Thiobacter aerophilum</name>
    <dbReference type="NCBI Taxonomy" id="3121275"/>
    <lineage>
        <taxon>Bacteria</taxon>
        <taxon>Pseudomonadati</taxon>
        <taxon>Pseudomonadota</taxon>
        <taxon>Betaproteobacteria</taxon>
        <taxon>Burkholderiales</taxon>
        <taxon>Thiobacteraceae</taxon>
        <taxon>Thiobacter</taxon>
    </lineage>
</organism>
<feature type="transmembrane region" description="Helical" evidence="8">
    <location>
        <begin position="26"/>
        <end position="51"/>
    </location>
</feature>
<gene>
    <name evidence="10" type="ORF">V6E02_06795</name>
</gene>
<accession>A0ABV0EEE4</accession>
<evidence type="ECO:0000256" key="2">
    <source>
        <dbReference type="ARBA" id="ARBA00022679"/>
    </source>
</evidence>
<feature type="domain" description="Phospholipid/glycerol acyltransferase" evidence="9">
    <location>
        <begin position="87"/>
        <end position="199"/>
    </location>
</feature>